<evidence type="ECO:0000313" key="3">
    <source>
        <dbReference type="EMBL" id="KAB7891617.1"/>
    </source>
</evidence>
<dbReference type="Proteomes" id="UP000472839">
    <property type="component" value="Unassembled WGS sequence"/>
</dbReference>
<keyword evidence="4" id="KW-1185">Reference proteome</keyword>
<evidence type="ECO:0000313" key="4">
    <source>
        <dbReference type="Proteomes" id="UP000461010"/>
    </source>
</evidence>
<evidence type="ECO:0000313" key="5">
    <source>
        <dbReference type="Proteomes" id="UP000472839"/>
    </source>
</evidence>
<feature type="coiled-coil region" evidence="1">
    <location>
        <begin position="195"/>
        <end position="222"/>
    </location>
</feature>
<dbReference type="AlphaFoldDB" id="A0A6L4WTC4"/>
<dbReference type="Proteomes" id="UP000461010">
    <property type="component" value="Unassembled WGS sequence"/>
</dbReference>
<protein>
    <submittedName>
        <fullName evidence="2">Uncharacterized protein</fullName>
    </submittedName>
</protein>
<evidence type="ECO:0000313" key="2">
    <source>
        <dbReference type="EMBL" id="KAB7889182.1"/>
    </source>
</evidence>
<sequence length="223" mass="25643">MITSTINEVLLKNELKESESLLKSKGFLDSLVSASKIENINIPKTDSLTYDNIKGITLEEIEKIFVDDEDKIMAKNLRIATLFTEDRILGQALFNTVLGQTFDLGYSYLFDRYEDKNSFLNSSSSNSLADLLQSSISKKIDNNDKKVTDVISQDRLDEILTSVNSFDFLSALSTTTKDEYGRYKKEDENNYSFLYNDYALQYEQLKSKYEELDNINKNLIKQF</sequence>
<evidence type="ECO:0000256" key="1">
    <source>
        <dbReference type="SAM" id="Coils"/>
    </source>
</evidence>
<gene>
    <name evidence="3" type="ORF">GBG18_06510</name>
    <name evidence="2" type="ORF">GBG19_06730</name>
</gene>
<keyword evidence="1" id="KW-0175">Coiled coil</keyword>
<reference evidence="4 5" key="1">
    <citation type="submission" date="2019-10" db="EMBL/GenBank/DDBJ databases">
        <title>Poseidonibacter ostreae sp. nov., isolated from the gut of the Ostrea denselamellosa.</title>
        <authorList>
            <person name="Choi A."/>
        </authorList>
    </citation>
    <scope>NUCLEOTIDE SEQUENCE [LARGE SCALE GENOMIC DNA]</scope>
    <source>
        <strain evidence="2 5">SJOD-M-33</strain>
        <strain evidence="3 4">SJOD-M-5</strain>
    </source>
</reference>
<dbReference type="EMBL" id="WFKJ01000015">
    <property type="protein sequence ID" value="KAB7891617.1"/>
    <property type="molecule type" value="Genomic_DNA"/>
</dbReference>
<comment type="caution">
    <text evidence="2">The sequence shown here is derived from an EMBL/GenBank/DDBJ whole genome shotgun (WGS) entry which is preliminary data.</text>
</comment>
<name>A0A6L4WTC4_9BACT</name>
<organism evidence="2 5">
    <name type="scientific">Poseidonibacter ostreae</name>
    <dbReference type="NCBI Taxonomy" id="2654171"/>
    <lineage>
        <taxon>Bacteria</taxon>
        <taxon>Pseudomonadati</taxon>
        <taxon>Campylobacterota</taxon>
        <taxon>Epsilonproteobacteria</taxon>
        <taxon>Campylobacterales</taxon>
        <taxon>Arcobacteraceae</taxon>
        <taxon>Poseidonibacter</taxon>
    </lineage>
</organism>
<accession>A0A6L4WTC4</accession>
<proteinExistence type="predicted"/>
<dbReference type="RefSeq" id="WP_152189510.1">
    <property type="nucleotide sequence ID" value="NZ_WFKJ01000015.1"/>
</dbReference>
<dbReference type="EMBL" id="WFKK01000016">
    <property type="protein sequence ID" value="KAB7889182.1"/>
    <property type="molecule type" value="Genomic_DNA"/>
</dbReference>